<evidence type="ECO:0000313" key="8">
    <source>
        <dbReference type="EMBL" id="PXY22653.1"/>
    </source>
</evidence>
<evidence type="ECO:0000313" key="9">
    <source>
        <dbReference type="Proteomes" id="UP000249915"/>
    </source>
</evidence>
<dbReference type="Gene3D" id="3.30.240.20">
    <property type="entry name" value="bsu07140 like domains"/>
    <property type="match status" value="1"/>
</dbReference>
<dbReference type="EMBL" id="MASW01000005">
    <property type="protein sequence ID" value="PXY22653.1"/>
    <property type="molecule type" value="Genomic_DNA"/>
</dbReference>
<organism evidence="8 9">
    <name type="scientific">Prauserella muralis</name>
    <dbReference type="NCBI Taxonomy" id="588067"/>
    <lineage>
        <taxon>Bacteria</taxon>
        <taxon>Bacillati</taxon>
        <taxon>Actinomycetota</taxon>
        <taxon>Actinomycetes</taxon>
        <taxon>Pseudonocardiales</taxon>
        <taxon>Pseudonocardiaceae</taxon>
        <taxon>Prauserella</taxon>
    </lineage>
</organism>
<accession>A0A2V4APM0</accession>
<proteinExistence type="inferred from homology"/>
<keyword evidence="9" id="KW-1185">Reference proteome</keyword>
<evidence type="ECO:0000259" key="7">
    <source>
        <dbReference type="Pfam" id="PF04239"/>
    </source>
</evidence>
<dbReference type="InterPro" id="IPR007353">
    <property type="entry name" value="DUF421"/>
</dbReference>
<evidence type="ECO:0000256" key="3">
    <source>
        <dbReference type="ARBA" id="ARBA00022475"/>
    </source>
</evidence>
<protein>
    <recommendedName>
        <fullName evidence="7">YetF C-terminal domain-containing protein</fullName>
    </recommendedName>
</protein>
<keyword evidence="6" id="KW-0472">Membrane</keyword>
<evidence type="ECO:0000256" key="1">
    <source>
        <dbReference type="ARBA" id="ARBA00004651"/>
    </source>
</evidence>
<dbReference type="AlphaFoldDB" id="A0A2V4APM0"/>
<dbReference type="Proteomes" id="UP000249915">
    <property type="component" value="Unassembled WGS sequence"/>
</dbReference>
<comment type="caution">
    <text evidence="8">The sequence shown here is derived from an EMBL/GenBank/DDBJ whole genome shotgun (WGS) entry which is preliminary data.</text>
</comment>
<dbReference type="PANTHER" id="PTHR34582">
    <property type="entry name" value="UPF0702 TRANSMEMBRANE PROTEIN YCAP"/>
    <property type="match status" value="1"/>
</dbReference>
<dbReference type="InterPro" id="IPR023090">
    <property type="entry name" value="UPF0702_alpha/beta_dom_sf"/>
</dbReference>
<sequence>MSWLTTDPVLVGQTAGKIALLYLAALIGLRLTVRRVAGQITIYDAVAMVSVGAIIGRTATASGTAFVQGLVALVVLLACHEVVSRLRLRRGVRALTDHKVRVLVHDGVIDHEQLKLCQLTESDLWASLRIRGITSLDDVRFVLYESQGTVSVVKAGEPVGELVRTVVGPADGDRRGGTGT</sequence>
<keyword evidence="3" id="KW-1003">Cell membrane</keyword>
<dbReference type="RefSeq" id="WP_112283254.1">
    <property type="nucleotide sequence ID" value="NZ_MASW01000005.1"/>
</dbReference>
<keyword evidence="4" id="KW-0812">Transmembrane</keyword>
<evidence type="ECO:0000256" key="5">
    <source>
        <dbReference type="ARBA" id="ARBA00022989"/>
    </source>
</evidence>
<comment type="similarity">
    <text evidence="2">Belongs to the UPF0702 family.</text>
</comment>
<keyword evidence="5" id="KW-1133">Transmembrane helix</keyword>
<name>A0A2V4APM0_9PSEU</name>
<reference evidence="8 9" key="1">
    <citation type="submission" date="2016-07" db="EMBL/GenBank/DDBJ databases">
        <title>Draft genome sequence of Prauserella muralis DSM 45305, isolated from a mould-covered wall in an indoor environment.</title>
        <authorList>
            <person name="Ruckert C."/>
            <person name="Albersmeier A."/>
            <person name="Jiang C.-L."/>
            <person name="Jiang Y."/>
            <person name="Kalinowski J."/>
            <person name="Schneider O."/>
            <person name="Winkler A."/>
            <person name="Zotchev S.B."/>
        </authorList>
    </citation>
    <scope>NUCLEOTIDE SEQUENCE [LARGE SCALE GENOMIC DNA]</scope>
    <source>
        <strain evidence="8 9">DSM 45305</strain>
    </source>
</reference>
<feature type="domain" description="YetF C-terminal" evidence="7">
    <location>
        <begin position="91"/>
        <end position="159"/>
    </location>
</feature>
<gene>
    <name evidence="8" type="ORF">BAY60_22810</name>
</gene>
<dbReference type="GO" id="GO:0005886">
    <property type="term" value="C:plasma membrane"/>
    <property type="evidence" value="ECO:0007669"/>
    <property type="project" value="UniProtKB-SubCell"/>
</dbReference>
<dbReference type="OrthoDB" id="8617494at2"/>
<evidence type="ECO:0000256" key="6">
    <source>
        <dbReference type="ARBA" id="ARBA00023136"/>
    </source>
</evidence>
<evidence type="ECO:0000256" key="4">
    <source>
        <dbReference type="ARBA" id="ARBA00022692"/>
    </source>
</evidence>
<dbReference type="Pfam" id="PF04239">
    <property type="entry name" value="DUF421"/>
    <property type="match status" value="1"/>
</dbReference>
<evidence type="ECO:0000256" key="2">
    <source>
        <dbReference type="ARBA" id="ARBA00006448"/>
    </source>
</evidence>
<comment type="subcellular location">
    <subcellularLocation>
        <location evidence="1">Cell membrane</location>
        <topology evidence="1">Multi-pass membrane protein</topology>
    </subcellularLocation>
</comment>
<dbReference type="PANTHER" id="PTHR34582:SF6">
    <property type="entry name" value="UPF0702 TRANSMEMBRANE PROTEIN YCAP"/>
    <property type="match status" value="1"/>
</dbReference>